<reference evidence="2 3" key="1">
    <citation type="submission" date="2016-03" db="EMBL/GenBank/DDBJ databases">
        <title>Fine-scale spatial genetic structure of a fungal parasite of coffee scale insects.</title>
        <authorList>
            <person name="Jackson D."/>
            <person name="Zemenick K.A."/>
            <person name="Malloure B."/>
            <person name="Quandt C.A."/>
            <person name="James T.Y."/>
        </authorList>
    </citation>
    <scope>NUCLEOTIDE SEQUENCE [LARGE SCALE GENOMIC DNA]</scope>
    <source>
        <strain evidence="2 3">UM487</strain>
    </source>
</reference>
<dbReference type="InterPro" id="IPR022137">
    <property type="entry name" value="Znf_prot_DUF3669"/>
</dbReference>
<comment type="caution">
    <text evidence="2">The sequence shown here is derived from an EMBL/GenBank/DDBJ whole genome shotgun (WGS) entry which is preliminary data.</text>
</comment>
<dbReference type="Proteomes" id="UP000243081">
    <property type="component" value="Unassembled WGS sequence"/>
</dbReference>
<dbReference type="Pfam" id="PF12417">
    <property type="entry name" value="DUF3669"/>
    <property type="match status" value="1"/>
</dbReference>
<evidence type="ECO:0000313" key="2">
    <source>
        <dbReference type="EMBL" id="OAQ99661.1"/>
    </source>
</evidence>
<dbReference type="PANTHER" id="PTHR40780:SF3">
    <property type="entry name" value="DUF3669 DOMAIN-CONTAINING PROTEIN"/>
    <property type="match status" value="1"/>
</dbReference>
<dbReference type="PANTHER" id="PTHR40780">
    <property type="entry name" value="DUF3669 DOMAIN-CONTAINING PROTEIN"/>
    <property type="match status" value="1"/>
</dbReference>
<dbReference type="OMA" id="QELVIWI"/>
<keyword evidence="3" id="KW-1185">Reference proteome</keyword>
<evidence type="ECO:0000259" key="1">
    <source>
        <dbReference type="Pfam" id="PF12417"/>
    </source>
</evidence>
<name>A0A179ICN2_CORDF</name>
<proteinExistence type="predicted"/>
<dbReference type="OrthoDB" id="2993351at2759"/>
<feature type="domain" description="DUF3669" evidence="1">
    <location>
        <begin position="265"/>
        <end position="302"/>
    </location>
</feature>
<dbReference type="AlphaFoldDB" id="A0A179ICN2"/>
<evidence type="ECO:0000313" key="3">
    <source>
        <dbReference type="Proteomes" id="UP000243081"/>
    </source>
</evidence>
<sequence length="330" mass="36902">MEDFLRSSERLEKIGQGFCGTVWSEEGGALVVKRADGGPGRSLLNENHIYTYILSAVANYRAGTIHCENIEASKDEGNQEEQRKRETCPRIKVNIPIHIAFLEQTSAVWPDILPRLPEGFTACEASISERIPPMPAPVRELLASRYCPSPQQAAQMARDKANASCLVRPYLGRRRPAADQRGAPRRRFFSLRNFPLHADQMEELGLPVDDYAAAMADALAFLHWIARVDAGDVEYVLAPPRAADADGACIGEARLFAEALGQHGINDPFYPRPGAREEKDQKTWEAFEERFLRISGDMLRAEGEDVRALPGILMRTIRENRDTWTKSAIN</sequence>
<protein>
    <recommendedName>
        <fullName evidence="1">DUF3669 domain-containing protein</fullName>
    </recommendedName>
</protein>
<accession>A0A179ICN2</accession>
<dbReference type="EMBL" id="LUKN01002099">
    <property type="protein sequence ID" value="OAQ99661.1"/>
    <property type="molecule type" value="Genomic_DNA"/>
</dbReference>
<organism evidence="2 3">
    <name type="scientific">Cordyceps confragosa</name>
    <name type="common">Lecanicillium lecanii</name>
    <dbReference type="NCBI Taxonomy" id="2714763"/>
    <lineage>
        <taxon>Eukaryota</taxon>
        <taxon>Fungi</taxon>
        <taxon>Dikarya</taxon>
        <taxon>Ascomycota</taxon>
        <taxon>Pezizomycotina</taxon>
        <taxon>Sordariomycetes</taxon>
        <taxon>Hypocreomycetidae</taxon>
        <taxon>Hypocreales</taxon>
        <taxon>Cordycipitaceae</taxon>
        <taxon>Akanthomyces</taxon>
    </lineage>
</organism>
<gene>
    <name evidence="2" type="ORF">LLEC1_05894</name>
</gene>